<dbReference type="RefSeq" id="WP_154756186.1">
    <property type="nucleotide sequence ID" value="NZ_WMBA01000008.1"/>
</dbReference>
<dbReference type="EMBL" id="WMBA01000008">
    <property type="protein sequence ID" value="MTD53970.1"/>
    <property type="molecule type" value="Genomic_DNA"/>
</dbReference>
<proteinExistence type="predicted"/>
<dbReference type="Proteomes" id="UP000440096">
    <property type="component" value="Unassembled WGS sequence"/>
</dbReference>
<protein>
    <submittedName>
        <fullName evidence="6">Zf-HC2 domain-containing protein</fullName>
    </submittedName>
</protein>
<keyword evidence="4" id="KW-0812">Transmembrane</keyword>
<dbReference type="AlphaFoldDB" id="A0A6N7Z292"/>
<keyword evidence="7" id="KW-1185">Reference proteome</keyword>
<feature type="transmembrane region" description="Helical" evidence="4">
    <location>
        <begin position="83"/>
        <end position="107"/>
    </location>
</feature>
<keyword evidence="4" id="KW-1133">Transmembrane helix</keyword>
<evidence type="ECO:0000256" key="3">
    <source>
        <dbReference type="SAM" id="MobiDB-lite"/>
    </source>
</evidence>
<evidence type="ECO:0000256" key="2">
    <source>
        <dbReference type="ARBA" id="ARBA00023163"/>
    </source>
</evidence>
<organism evidence="6 7">
    <name type="scientific">Amycolatopsis pithecellobii</name>
    <dbReference type="NCBI Taxonomy" id="664692"/>
    <lineage>
        <taxon>Bacteria</taxon>
        <taxon>Bacillati</taxon>
        <taxon>Actinomycetota</taxon>
        <taxon>Actinomycetes</taxon>
        <taxon>Pseudonocardiales</taxon>
        <taxon>Pseudonocardiaceae</taxon>
        <taxon>Amycolatopsis</taxon>
    </lineage>
</organism>
<sequence>MGGVAHTDIAAYVLGVLDEAERTRFEAHLLDCPHCQFDLLEFYELPEILAEVGKYWPDPPIPQPRPLGGMFDELARIRRRRKILTRVACAVAVLLIIAGPLITLAVLPSGSAPVAEAPAPVVASTPSSSPPDPGTASMFAGSEAGKSLQAQVIVQPTAWGSNVDLVLSGLSGPRSCRLVAVPWAGPEQTVSNWSVPAPGGAVLDPLRISGGTALSPAEIARFEVRTMDGELLETIPR</sequence>
<keyword evidence="2" id="KW-0804">Transcription</keyword>
<keyword evidence="1" id="KW-0805">Transcription regulation</keyword>
<evidence type="ECO:0000313" key="6">
    <source>
        <dbReference type="EMBL" id="MTD53970.1"/>
    </source>
</evidence>
<feature type="region of interest" description="Disordered" evidence="3">
    <location>
        <begin position="120"/>
        <end position="140"/>
    </location>
</feature>
<evidence type="ECO:0000259" key="5">
    <source>
        <dbReference type="Pfam" id="PF13490"/>
    </source>
</evidence>
<evidence type="ECO:0000256" key="1">
    <source>
        <dbReference type="ARBA" id="ARBA00023015"/>
    </source>
</evidence>
<evidence type="ECO:0000256" key="4">
    <source>
        <dbReference type="SAM" id="Phobius"/>
    </source>
</evidence>
<gene>
    <name evidence="6" type="ORF">GKO32_08255</name>
</gene>
<dbReference type="Gene3D" id="1.10.10.1320">
    <property type="entry name" value="Anti-sigma factor, zinc-finger domain"/>
    <property type="match status" value="1"/>
</dbReference>
<dbReference type="Pfam" id="PF13490">
    <property type="entry name" value="zf-HC2"/>
    <property type="match status" value="1"/>
</dbReference>
<reference evidence="6 7" key="1">
    <citation type="submission" date="2019-11" db="EMBL/GenBank/DDBJ databases">
        <title>Draft genome of Amycolatopsis RM579.</title>
        <authorList>
            <person name="Duangmal K."/>
            <person name="Mingma R."/>
        </authorList>
    </citation>
    <scope>NUCLEOTIDE SEQUENCE [LARGE SCALE GENOMIC DNA]</scope>
    <source>
        <strain evidence="6 7">RM579</strain>
    </source>
</reference>
<comment type="caution">
    <text evidence="6">The sequence shown here is derived from an EMBL/GenBank/DDBJ whole genome shotgun (WGS) entry which is preliminary data.</text>
</comment>
<name>A0A6N7Z292_9PSEU</name>
<dbReference type="OrthoDB" id="5185837at2"/>
<evidence type="ECO:0000313" key="7">
    <source>
        <dbReference type="Proteomes" id="UP000440096"/>
    </source>
</evidence>
<accession>A0A6N7Z292</accession>
<keyword evidence="4" id="KW-0472">Membrane</keyword>
<feature type="domain" description="Putative zinc-finger" evidence="5">
    <location>
        <begin position="8"/>
        <end position="36"/>
    </location>
</feature>
<dbReference type="InterPro" id="IPR041916">
    <property type="entry name" value="Anti_sigma_zinc_sf"/>
</dbReference>
<dbReference type="InterPro" id="IPR027383">
    <property type="entry name" value="Znf_put"/>
</dbReference>